<feature type="compositionally biased region" description="Polar residues" evidence="1">
    <location>
        <begin position="69"/>
        <end position="80"/>
    </location>
</feature>
<name>A0A0F7SPN4_PHARH</name>
<feature type="compositionally biased region" description="Basic residues" evidence="1">
    <location>
        <begin position="369"/>
        <end position="379"/>
    </location>
</feature>
<dbReference type="AlphaFoldDB" id="A0A0F7SPN4"/>
<feature type="compositionally biased region" description="Polar residues" evidence="1">
    <location>
        <begin position="224"/>
        <end position="244"/>
    </location>
</feature>
<sequence length="443" mass="49343">MIVSGRERELDAADLRSTTIHDNDGEEEFMVSPTPGSRSSSPVEVILLDTSSSDNEQSEPRNLTDHTSRSGPQSYINSPSDPEAWSYQDDFLLNLSDHEEDTSSFFSILSRAFSSGSLRWQTLESFYGSGLRGALSRTWAPAEGRRRLRSDYRTDSGEDVVPHHQQIEHIFESPVVFKREDTRKGFARSFELDIGGFIDSSNEDEEVENTRLSPSVAPKLHLSQGDSNSLDRPSPTERSSSQDSIYVVESDGIERSLPSGPASSSDQASSSHATTATLPEGIRRPLQPQGQKRRPPRIQQYGLSFGCSSCLRPLLQRASSSDRKIYVLSCGHLIDGYCLVRLCAHPDSTFPFVYPSSSAAESPEGSAKDKKKQKSKIKPPRIPVKSRSYEWFCPVEGCERPHQSTLDVLVDEQSDEVGMFLEGPQWYWRPLMGGVEGVRLLFI</sequence>
<feature type="region of interest" description="Disordered" evidence="1">
    <location>
        <begin position="201"/>
        <end position="295"/>
    </location>
</feature>
<evidence type="ECO:0000313" key="2">
    <source>
        <dbReference type="EMBL" id="CED84202.1"/>
    </source>
</evidence>
<feature type="region of interest" description="Disordered" evidence="1">
    <location>
        <begin position="1"/>
        <end position="81"/>
    </location>
</feature>
<reference evidence="2" key="1">
    <citation type="submission" date="2014-08" db="EMBL/GenBank/DDBJ databases">
        <authorList>
            <person name="Sharma Rahul"/>
            <person name="Thines Marco"/>
        </authorList>
    </citation>
    <scope>NUCLEOTIDE SEQUENCE</scope>
</reference>
<feature type="compositionally biased region" description="Low complexity" evidence="1">
    <location>
        <begin position="356"/>
        <end position="365"/>
    </location>
</feature>
<dbReference type="EMBL" id="LN483157">
    <property type="protein sequence ID" value="CED84202.1"/>
    <property type="molecule type" value="Genomic_DNA"/>
</dbReference>
<feature type="compositionally biased region" description="Basic and acidic residues" evidence="1">
    <location>
        <begin position="1"/>
        <end position="23"/>
    </location>
</feature>
<feature type="region of interest" description="Disordered" evidence="1">
    <location>
        <begin position="356"/>
        <end position="381"/>
    </location>
</feature>
<protein>
    <submittedName>
        <fullName evidence="2">Uncharacterized protein</fullName>
    </submittedName>
</protein>
<proteinExistence type="predicted"/>
<feature type="compositionally biased region" description="Low complexity" evidence="1">
    <location>
        <begin position="259"/>
        <end position="277"/>
    </location>
</feature>
<accession>A0A0F7SPN4</accession>
<evidence type="ECO:0000256" key="1">
    <source>
        <dbReference type="SAM" id="MobiDB-lite"/>
    </source>
</evidence>
<organism evidence="2">
    <name type="scientific">Phaffia rhodozyma</name>
    <name type="common">Yeast</name>
    <name type="synonym">Xanthophyllomyces dendrorhous</name>
    <dbReference type="NCBI Taxonomy" id="264483"/>
    <lineage>
        <taxon>Eukaryota</taxon>
        <taxon>Fungi</taxon>
        <taxon>Dikarya</taxon>
        <taxon>Basidiomycota</taxon>
        <taxon>Agaricomycotina</taxon>
        <taxon>Tremellomycetes</taxon>
        <taxon>Cystofilobasidiales</taxon>
        <taxon>Mrakiaceae</taxon>
        <taxon>Phaffia</taxon>
    </lineage>
</organism>
<feature type="compositionally biased region" description="Basic and acidic residues" evidence="1">
    <location>
        <begin position="58"/>
        <end position="68"/>
    </location>
</feature>